<reference evidence="2 3" key="1">
    <citation type="submission" date="2020-04" db="EMBL/GenBank/DDBJ databases">
        <authorList>
            <person name="Alioto T."/>
            <person name="Alioto T."/>
            <person name="Gomez Garrido J."/>
        </authorList>
    </citation>
    <scope>NUCLEOTIDE SEQUENCE [LARGE SCALE GENOMIC DNA]</scope>
</reference>
<feature type="domain" description="SBF1/SBF2" evidence="1">
    <location>
        <begin position="157"/>
        <end position="310"/>
    </location>
</feature>
<name>A0A8S1CB01_9INSE</name>
<keyword evidence="3" id="KW-1185">Reference proteome</keyword>
<evidence type="ECO:0000313" key="3">
    <source>
        <dbReference type="Proteomes" id="UP000494165"/>
    </source>
</evidence>
<dbReference type="EMBL" id="CADEPI010000016">
    <property type="protein sequence ID" value="CAB3364557.1"/>
    <property type="molecule type" value="Genomic_DNA"/>
</dbReference>
<accession>A0A8S1CB01</accession>
<proteinExistence type="predicted"/>
<dbReference type="Proteomes" id="UP000494165">
    <property type="component" value="Unassembled WGS sequence"/>
</dbReference>
<evidence type="ECO:0000259" key="1">
    <source>
        <dbReference type="Pfam" id="PF12335"/>
    </source>
</evidence>
<dbReference type="OrthoDB" id="6268344at2759"/>
<gene>
    <name evidence="2" type="ORF">CLODIP_2_CD09271</name>
</gene>
<dbReference type="InterPro" id="IPR039872">
    <property type="entry name" value="KIAA0513"/>
</dbReference>
<dbReference type="AlphaFoldDB" id="A0A8S1CB01"/>
<protein>
    <recommendedName>
        <fullName evidence="1">SBF1/SBF2 domain-containing protein</fullName>
    </recommendedName>
</protein>
<evidence type="ECO:0000313" key="2">
    <source>
        <dbReference type="EMBL" id="CAB3364557.1"/>
    </source>
</evidence>
<dbReference type="PANTHER" id="PTHR13663:SF2">
    <property type="entry name" value="SIMILAR TO RIKEN CDNA 6430548M08"/>
    <property type="match status" value="1"/>
</dbReference>
<comment type="caution">
    <text evidence="2">The sequence shown here is derived from an EMBL/GenBank/DDBJ whole genome shotgun (WGS) entry which is preliminary data.</text>
</comment>
<organism evidence="2 3">
    <name type="scientific">Cloeon dipterum</name>
    <dbReference type="NCBI Taxonomy" id="197152"/>
    <lineage>
        <taxon>Eukaryota</taxon>
        <taxon>Metazoa</taxon>
        <taxon>Ecdysozoa</taxon>
        <taxon>Arthropoda</taxon>
        <taxon>Hexapoda</taxon>
        <taxon>Insecta</taxon>
        <taxon>Pterygota</taxon>
        <taxon>Palaeoptera</taxon>
        <taxon>Ephemeroptera</taxon>
        <taxon>Pisciforma</taxon>
        <taxon>Baetidae</taxon>
        <taxon>Cloeon</taxon>
    </lineage>
</organism>
<dbReference type="Pfam" id="PF12335">
    <property type="entry name" value="SBF2"/>
    <property type="match status" value="1"/>
</dbReference>
<dbReference type="PANTHER" id="PTHR13663">
    <property type="entry name" value="SIMILAR TO RIKEN CDNA 6430548M08"/>
    <property type="match status" value="1"/>
</dbReference>
<sequence>MVEVPSRREELLQGLMDKTRSGLQSVLRPSTSRTRIFNGLSSRLESALSIRSNSSDLQTPCEEKPQIDVSTENPEKEIRVNSPNGSIVASGADPFERLTYKIDAQSSGSDNDGYGPSTLSVESDKKQYIQSGSEGSIQSWASSLSLDSQTDEATVEAIEFMKIFVATLFSDSNSINRDQKAAFGKFAQDEPGRLWFARFVNAQRAQHKRVPESTFFSLAQYFAIILFECADSDDFGPAKTLMNMCFTFYYESKGPPPMRQYIFTVLKDQPIFHSLRFWNAAFFEALQGERSVRPVATREDVLNNQMEAITDERAYQENITFGQLGTFTSNMHAFGLTKDMCMEFLRKQCTIASLSEEQEKMLRDNLDDLYVTEPTCQPTPTKSLWHS</sequence>
<dbReference type="InterPro" id="IPR022096">
    <property type="entry name" value="SBF1/SBF2"/>
</dbReference>